<evidence type="ECO:0000259" key="5">
    <source>
        <dbReference type="PROSITE" id="PS51514"/>
    </source>
</evidence>
<organism evidence="6 7">
    <name type="scientific">Zostera marina</name>
    <name type="common">Eelgrass</name>
    <dbReference type="NCBI Taxonomy" id="29655"/>
    <lineage>
        <taxon>Eukaryota</taxon>
        <taxon>Viridiplantae</taxon>
        <taxon>Streptophyta</taxon>
        <taxon>Embryophyta</taxon>
        <taxon>Tracheophyta</taxon>
        <taxon>Spermatophyta</taxon>
        <taxon>Magnoliopsida</taxon>
        <taxon>Liliopsida</taxon>
        <taxon>Zosteraceae</taxon>
        <taxon>Zostera</taxon>
    </lineage>
</organism>
<dbReference type="PANTHER" id="PTHR46058">
    <property type="entry name" value="PROTEIN BREVIS RADIX-LIKE 1"/>
    <property type="match status" value="1"/>
</dbReference>
<dbReference type="PANTHER" id="PTHR46058:SF2">
    <property type="entry name" value="PROTEIN BREVIS RADIX-LIKE 3"/>
    <property type="match status" value="1"/>
</dbReference>
<dbReference type="PROSITE" id="PS51514">
    <property type="entry name" value="BRX"/>
    <property type="match status" value="1"/>
</dbReference>
<evidence type="ECO:0000313" key="7">
    <source>
        <dbReference type="Proteomes" id="UP000036987"/>
    </source>
</evidence>
<dbReference type="AlphaFoldDB" id="A0A0K9P919"/>
<evidence type="ECO:0000256" key="3">
    <source>
        <dbReference type="ARBA" id="ARBA00023242"/>
    </source>
</evidence>
<feature type="domain" description="BRX" evidence="5">
    <location>
        <begin position="79"/>
        <end position="134"/>
    </location>
</feature>
<proteinExistence type="inferred from homology"/>
<dbReference type="STRING" id="29655.A0A0K9P919"/>
<dbReference type="Proteomes" id="UP000036987">
    <property type="component" value="Unassembled WGS sequence"/>
</dbReference>
<feature type="compositionally biased region" description="Low complexity" evidence="4">
    <location>
        <begin position="63"/>
        <end position="73"/>
    </location>
</feature>
<feature type="compositionally biased region" description="Low complexity" evidence="4">
    <location>
        <begin position="1"/>
        <end position="13"/>
    </location>
</feature>
<comment type="caution">
    <text evidence="6">The sequence shown here is derived from an EMBL/GenBank/DDBJ whole genome shotgun (WGS) entry which is preliminary data.</text>
</comment>
<comment type="subcellular location">
    <subcellularLocation>
        <location evidence="1">Nucleus</location>
    </subcellularLocation>
</comment>
<reference evidence="7" key="1">
    <citation type="journal article" date="2016" name="Nature">
        <title>The genome of the seagrass Zostera marina reveals angiosperm adaptation to the sea.</title>
        <authorList>
            <person name="Olsen J.L."/>
            <person name="Rouze P."/>
            <person name="Verhelst B."/>
            <person name="Lin Y.-C."/>
            <person name="Bayer T."/>
            <person name="Collen J."/>
            <person name="Dattolo E."/>
            <person name="De Paoli E."/>
            <person name="Dittami S."/>
            <person name="Maumus F."/>
            <person name="Michel G."/>
            <person name="Kersting A."/>
            <person name="Lauritano C."/>
            <person name="Lohaus R."/>
            <person name="Toepel M."/>
            <person name="Tonon T."/>
            <person name="Vanneste K."/>
            <person name="Amirebrahimi M."/>
            <person name="Brakel J."/>
            <person name="Bostroem C."/>
            <person name="Chovatia M."/>
            <person name="Grimwood J."/>
            <person name="Jenkins J.W."/>
            <person name="Jueterbock A."/>
            <person name="Mraz A."/>
            <person name="Stam W.T."/>
            <person name="Tice H."/>
            <person name="Bornberg-Bauer E."/>
            <person name="Green P.J."/>
            <person name="Pearson G.A."/>
            <person name="Procaccini G."/>
            <person name="Duarte C.M."/>
            <person name="Schmutz J."/>
            <person name="Reusch T.B.H."/>
            <person name="Van de Peer Y."/>
        </authorList>
    </citation>
    <scope>NUCLEOTIDE SEQUENCE [LARGE SCALE GENOMIC DNA]</scope>
    <source>
        <strain evidence="7">cv. Finnish</strain>
    </source>
</reference>
<gene>
    <name evidence="6" type="ORF">ZOSMA_318G00040</name>
</gene>
<dbReference type="OrthoDB" id="1427124at2759"/>
<dbReference type="Pfam" id="PF08381">
    <property type="entry name" value="BRX"/>
    <property type="match status" value="1"/>
</dbReference>
<comment type="similarity">
    <text evidence="2">Belongs to the BRX family.</text>
</comment>
<dbReference type="InterPro" id="IPR013591">
    <property type="entry name" value="Brevis_radix_dom"/>
</dbReference>
<feature type="region of interest" description="Disordered" evidence="4">
    <location>
        <begin position="1"/>
        <end position="78"/>
    </location>
</feature>
<evidence type="ECO:0000313" key="6">
    <source>
        <dbReference type="EMBL" id="KMZ65578.1"/>
    </source>
</evidence>
<dbReference type="EMBL" id="LFYR01001029">
    <property type="protein sequence ID" value="KMZ65578.1"/>
    <property type="molecule type" value="Genomic_DNA"/>
</dbReference>
<evidence type="ECO:0000256" key="2">
    <source>
        <dbReference type="ARBA" id="ARBA00009057"/>
    </source>
</evidence>
<accession>A0A0K9P919</accession>
<evidence type="ECO:0000256" key="1">
    <source>
        <dbReference type="ARBA" id="ARBA00004123"/>
    </source>
</evidence>
<sequence length="140" mass="16149">MSKESTSSSVKESSNTDQMEYDTLEKLPLVDNNGLAGLQELSNHTPSNNNEDADHVFNQCNDNISISPHSSKSSNEKEDEIIEQFDLGVYITFIRHEDGTKAFKRIRFSKRKFASQQAEEWWRKNQNRVVKKYGQSANFR</sequence>
<dbReference type="InterPro" id="IPR044532">
    <property type="entry name" value="BRX-like"/>
</dbReference>
<keyword evidence="3" id="KW-0539">Nucleus</keyword>
<name>A0A0K9P919_ZOSMR</name>
<dbReference type="GO" id="GO:0005634">
    <property type="term" value="C:nucleus"/>
    <property type="evidence" value="ECO:0007669"/>
    <property type="project" value="UniProtKB-SubCell"/>
</dbReference>
<evidence type="ECO:0000256" key="4">
    <source>
        <dbReference type="SAM" id="MobiDB-lite"/>
    </source>
</evidence>
<feature type="compositionally biased region" description="Polar residues" evidence="4">
    <location>
        <begin position="40"/>
        <end position="50"/>
    </location>
</feature>
<protein>
    <recommendedName>
        <fullName evidence="5">BRX domain-containing protein</fullName>
    </recommendedName>
</protein>
<keyword evidence="7" id="KW-1185">Reference proteome</keyword>